<dbReference type="AlphaFoldDB" id="A0AA88RES6"/>
<dbReference type="GO" id="GO:0009451">
    <property type="term" value="P:RNA modification"/>
    <property type="evidence" value="ECO:0007669"/>
    <property type="project" value="InterPro"/>
</dbReference>
<sequence>MQSTPKGTVSADDTLGIAGRGGIRRPAGMGFEVEEASRILRTFVEAHDLRHSKTMHAKLIKQALLSSLYLHNNLLNMYAKCGHLPDALQLFDEMPHKNVGSWTAVIAGFVQKSHPVEALSPLSRQSPESLLMSLGQMHTLNIPELDIALCISLAKDTDQEMRRKEAQDRTQSLLTFAIPSVKPATIECNSNSLSGSENATAPQTLFPMVYCGKGGEHLFRRFTASDKTDGFTEPPFALEAAVAHFQMNDATVTTRLGFRAAFSLRADMAEALKRILLVTHLDCLCLEGNMTIDDPFAREGFWGKRDGAIKLGYILSEDPRAVSVQAFKKTA</sequence>
<dbReference type="InterPro" id="IPR046960">
    <property type="entry name" value="PPR_At4g14850-like_plant"/>
</dbReference>
<accession>A0AA88RES6</accession>
<evidence type="ECO:0000313" key="5">
    <source>
        <dbReference type="Proteomes" id="UP001187471"/>
    </source>
</evidence>
<evidence type="ECO:0000256" key="3">
    <source>
        <dbReference type="SAM" id="MobiDB-lite"/>
    </source>
</evidence>
<dbReference type="GO" id="GO:0003723">
    <property type="term" value="F:RNA binding"/>
    <property type="evidence" value="ECO:0007669"/>
    <property type="project" value="InterPro"/>
</dbReference>
<reference evidence="4" key="1">
    <citation type="submission" date="2022-12" db="EMBL/GenBank/DDBJ databases">
        <title>Draft genome assemblies for two species of Escallonia (Escalloniales).</title>
        <authorList>
            <person name="Chanderbali A."/>
            <person name="Dervinis C."/>
            <person name="Anghel I."/>
            <person name="Soltis D."/>
            <person name="Soltis P."/>
            <person name="Zapata F."/>
        </authorList>
    </citation>
    <scope>NUCLEOTIDE SEQUENCE</scope>
    <source>
        <strain evidence="4">UCBG92.1500</strain>
        <tissue evidence="4">Leaf</tissue>
    </source>
</reference>
<feature type="repeat" description="PPR" evidence="2">
    <location>
        <begin position="67"/>
        <end position="101"/>
    </location>
</feature>
<dbReference type="PANTHER" id="PTHR47926">
    <property type="entry name" value="PENTATRICOPEPTIDE REPEAT-CONTAINING PROTEIN"/>
    <property type="match status" value="1"/>
</dbReference>
<proteinExistence type="predicted"/>
<dbReference type="Proteomes" id="UP001187471">
    <property type="component" value="Unassembled WGS sequence"/>
</dbReference>
<dbReference type="PROSITE" id="PS51375">
    <property type="entry name" value="PPR"/>
    <property type="match status" value="1"/>
</dbReference>
<keyword evidence="1" id="KW-0677">Repeat</keyword>
<evidence type="ECO:0008006" key="6">
    <source>
        <dbReference type="Google" id="ProtNLM"/>
    </source>
</evidence>
<organism evidence="4 5">
    <name type="scientific">Escallonia rubra</name>
    <dbReference type="NCBI Taxonomy" id="112253"/>
    <lineage>
        <taxon>Eukaryota</taxon>
        <taxon>Viridiplantae</taxon>
        <taxon>Streptophyta</taxon>
        <taxon>Embryophyta</taxon>
        <taxon>Tracheophyta</taxon>
        <taxon>Spermatophyta</taxon>
        <taxon>Magnoliopsida</taxon>
        <taxon>eudicotyledons</taxon>
        <taxon>Gunneridae</taxon>
        <taxon>Pentapetalae</taxon>
        <taxon>asterids</taxon>
        <taxon>campanulids</taxon>
        <taxon>Escalloniales</taxon>
        <taxon>Escalloniaceae</taxon>
        <taxon>Escallonia</taxon>
    </lineage>
</organism>
<dbReference type="EMBL" id="JAVXUO010001587">
    <property type="protein sequence ID" value="KAK2980840.1"/>
    <property type="molecule type" value="Genomic_DNA"/>
</dbReference>
<comment type="caution">
    <text evidence="4">The sequence shown here is derived from an EMBL/GenBank/DDBJ whole genome shotgun (WGS) entry which is preliminary data.</text>
</comment>
<evidence type="ECO:0000313" key="4">
    <source>
        <dbReference type="EMBL" id="KAK2980840.1"/>
    </source>
</evidence>
<dbReference type="Gene3D" id="1.25.40.10">
    <property type="entry name" value="Tetratricopeptide repeat domain"/>
    <property type="match status" value="1"/>
</dbReference>
<evidence type="ECO:0000256" key="1">
    <source>
        <dbReference type="ARBA" id="ARBA00022737"/>
    </source>
</evidence>
<evidence type="ECO:0000256" key="2">
    <source>
        <dbReference type="PROSITE-ProRule" id="PRU00708"/>
    </source>
</evidence>
<feature type="region of interest" description="Disordered" evidence="3">
    <location>
        <begin position="1"/>
        <end position="21"/>
    </location>
</feature>
<dbReference type="InterPro" id="IPR002885">
    <property type="entry name" value="PPR_rpt"/>
</dbReference>
<dbReference type="InterPro" id="IPR011990">
    <property type="entry name" value="TPR-like_helical_dom_sf"/>
</dbReference>
<dbReference type="Pfam" id="PF01535">
    <property type="entry name" value="PPR"/>
    <property type="match status" value="1"/>
</dbReference>
<name>A0AA88RES6_9ASTE</name>
<protein>
    <recommendedName>
        <fullName evidence="6">Pentatricopeptide repeat-containing protein</fullName>
    </recommendedName>
</protein>
<dbReference type="NCBIfam" id="TIGR00756">
    <property type="entry name" value="PPR"/>
    <property type="match status" value="1"/>
</dbReference>
<keyword evidence="5" id="KW-1185">Reference proteome</keyword>
<gene>
    <name evidence="4" type="ORF">RJ640_020492</name>
</gene>